<dbReference type="InterPro" id="IPR036457">
    <property type="entry name" value="PPM-type-like_dom_sf"/>
</dbReference>
<organism evidence="3">
    <name type="scientific">Picocystis salinarum</name>
    <dbReference type="NCBI Taxonomy" id="88271"/>
    <lineage>
        <taxon>Eukaryota</taxon>
        <taxon>Viridiplantae</taxon>
        <taxon>Chlorophyta</taxon>
        <taxon>Picocystophyceae</taxon>
        <taxon>Picocystales</taxon>
        <taxon>Picocystaceae</taxon>
        <taxon>Picocystis</taxon>
    </lineage>
</organism>
<comment type="similarity">
    <text evidence="1">Belongs to the PP2C family.</text>
</comment>
<keyword evidence="1" id="KW-0378">Hydrolase</keyword>
<dbReference type="InterPro" id="IPR039123">
    <property type="entry name" value="PPTC7"/>
</dbReference>
<dbReference type="SUPFAM" id="SSF81606">
    <property type="entry name" value="PP2C-like"/>
    <property type="match status" value="1"/>
</dbReference>
<comment type="catalytic activity">
    <reaction evidence="1">
        <text>O-phospho-L-seryl-[protein] + H2O = L-seryl-[protein] + phosphate</text>
        <dbReference type="Rhea" id="RHEA:20629"/>
        <dbReference type="Rhea" id="RHEA-COMP:9863"/>
        <dbReference type="Rhea" id="RHEA-COMP:11604"/>
        <dbReference type="ChEBI" id="CHEBI:15377"/>
        <dbReference type="ChEBI" id="CHEBI:29999"/>
        <dbReference type="ChEBI" id="CHEBI:43474"/>
        <dbReference type="ChEBI" id="CHEBI:83421"/>
        <dbReference type="EC" id="3.1.3.16"/>
    </reaction>
</comment>
<dbReference type="PROSITE" id="PS51746">
    <property type="entry name" value="PPM_2"/>
    <property type="match status" value="1"/>
</dbReference>
<accession>A0A7S3XF66</accession>
<dbReference type="Pfam" id="PF00481">
    <property type="entry name" value="PP2C"/>
    <property type="match status" value="1"/>
</dbReference>
<keyword evidence="1" id="KW-0904">Protein phosphatase</keyword>
<comment type="cofactor">
    <cofactor evidence="1">
        <name>Mn(2+)</name>
        <dbReference type="ChEBI" id="CHEBI:29035"/>
    </cofactor>
</comment>
<gene>
    <name evidence="3" type="ORF">PSAL00342_LOCUS6637</name>
</gene>
<keyword evidence="1" id="KW-0479">Metal-binding</keyword>
<dbReference type="PANTHER" id="PTHR12320:SF1">
    <property type="entry name" value="PROTEIN PHOSPHATASE PTC7 HOMOLOG"/>
    <property type="match status" value="1"/>
</dbReference>
<keyword evidence="1" id="KW-0464">Manganese</keyword>
<dbReference type="InterPro" id="IPR001932">
    <property type="entry name" value="PPM-type_phosphatase-like_dom"/>
</dbReference>
<protein>
    <recommendedName>
        <fullName evidence="1">Protein phosphatase</fullName>
        <ecNumber evidence="1">3.1.3.16</ecNumber>
    </recommendedName>
</protein>
<dbReference type="AlphaFoldDB" id="A0A7S3XF66"/>
<comment type="catalytic activity">
    <reaction evidence="1">
        <text>O-phospho-L-threonyl-[protein] + H2O = L-threonyl-[protein] + phosphate</text>
        <dbReference type="Rhea" id="RHEA:47004"/>
        <dbReference type="Rhea" id="RHEA-COMP:11060"/>
        <dbReference type="Rhea" id="RHEA-COMP:11605"/>
        <dbReference type="ChEBI" id="CHEBI:15377"/>
        <dbReference type="ChEBI" id="CHEBI:30013"/>
        <dbReference type="ChEBI" id="CHEBI:43474"/>
        <dbReference type="ChEBI" id="CHEBI:61977"/>
        <dbReference type="EC" id="3.1.3.16"/>
    </reaction>
</comment>
<feature type="domain" description="PPM-type phosphatase" evidence="2">
    <location>
        <begin position="1"/>
        <end position="189"/>
    </location>
</feature>
<evidence type="ECO:0000256" key="1">
    <source>
        <dbReference type="RuleBase" id="RU366020"/>
    </source>
</evidence>
<keyword evidence="1" id="KW-0460">Magnesium</keyword>
<evidence type="ECO:0000313" key="3">
    <source>
        <dbReference type="EMBL" id="CAE0612738.1"/>
    </source>
</evidence>
<dbReference type="EMBL" id="HBIS01007446">
    <property type="protein sequence ID" value="CAE0612738.1"/>
    <property type="molecule type" value="Transcribed_RNA"/>
</dbReference>
<evidence type="ECO:0000259" key="2">
    <source>
        <dbReference type="PROSITE" id="PS51746"/>
    </source>
</evidence>
<dbReference type="Gene3D" id="3.60.40.10">
    <property type="entry name" value="PPM-type phosphatase domain"/>
    <property type="match status" value="1"/>
</dbReference>
<dbReference type="GO" id="GO:0046872">
    <property type="term" value="F:metal ion binding"/>
    <property type="evidence" value="ECO:0007669"/>
    <property type="project" value="UniProtKB-UniRule"/>
</dbReference>
<reference evidence="3" key="1">
    <citation type="submission" date="2021-01" db="EMBL/GenBank/DDBJ databases">
        <authorList>
            <person name="Corre E."/>
            <person name="Pelletier E."/>
            <person name="Niang G."/>
            <person name="Scheremetjew M."/>
            <person name="Finn R."/>
            <person name="Kale V."/>
            <person name="Holt S."/>
            <person name="Cochrane G."/>
            <person name="Meng A."/>
            <person name="Brown T."/>
            <person name="Cohen L."/>
        </authorList>
    </citation>
    <scope>NUCLEOTIDE SEQUENCE</scope>
    <source>
        <strain evidence="3">CCMP1897</strain>
    </source>
</reference>
<sequence>MEDPYQILRMAHGKTDLPGSSTACVLSLIDGEVRAANVGDSSFRVLRDGEVVYSSPLLLHAFNCPYQLASRKHVPFADPVSKADRFSFRPQDQDIIVLATDGVFDNLFDEQLVDMVDGFELDDSASSASACASRIVEQAQELSMRPGYVSPFAVQAREAGVLPYDPARPSDAPPSTGKLDDATCVVAVVTTSPGRFGIGSVI</sequence>
<name>A0A7S3XF66_9CHLO</name>
<dbReference type="GO" id="GO:0004722">
    <property type="term" value="F:protein serine/threonine phosphatase activity"/>
    <property type="evidence" value="ECO:0007669"/>
    <property type="project" value="UniProtKB-EC"/>
</dbReference>
<comment type="cofactor">
    <cofactor evidence="1">
        <name>Mg(2+)</name>
        <dbReference type="ChEBI" id="CHEBI:18420"/>
    </cofactor>
</comment>
<proteinExistence type="inferred from homology"/>
<dbReference type="EC" id="3.1.3.16" evidence="1"/>
<dbReference type="PANTHER" id="PTHR12320">
    <property type="entry name" value="PROTEIN PHOSPHATASE 2C"/>
    <property type="match status" value="1"/>
</dbReference>